<dbReference type="eggNOG" id="KOG0156">
    <property type="taxonomic scope" value="Eukaryota"/>
</dbReference>
<reference evidence="9 10" key="1">
    <citation type="journal article" date="2011" name="Science">
        <title>The Selaginella genome identifies genetic changes associated with the evolution of vascular plants.</title>
        <authorList>
            <person name="Banks J.A."/>
            <person name="Nishiyama T."/>
            <person name="Hasebe M."/>
            <person name="Bowman J.L."/>
            <person name="Gribskov M."/>
            <person name="dePamphilis C."/>
            <person name="Albert V.A."/>
            <person name="Aono N."/>
            <person name="Aoyama T."/>
            <person name="Ambrose B.A."/>
            <person name="Ashton N.W."/>
            <person name="Axtell M.J."/>
            <person name="Barker E."/>
            <person name="Barker M.S."/>
            <person name="Bennetzen J.L."/>
            <person name="Bonawitz N.D."/>
            <person name="Chapple C."/>
            <person name="Cheng C."/>
            <person name="Correa L.G."/>
            <person name="Dacre M."/>
            <person name="DeBarry J."/>
            <person name="Dreyer I."/>
            <person name="Elias M."/>
            <person name="Engstrom E.M."/>
            <person name="Estelle M."/>
            <person name="Feng L."/>
            <person name="Finet C."/>
            <person name="Floyd S.K."/>
            <person name="Frommer W.B."/>
            <person name="Fujita T."/>
            <person name="Gramzow L."/>
            <person name="Gutensohn M."/>
            <person name="Harholt J."/>
            <person name="Hattori M."/>
            <person name="Heyl A."/>
            <person name="Hirai T."/>
            <person name="Hiwatashi Y."/>
            <person name="Ishikawa M."/>
            <person name="Iwata M."/>
            <person name="Karol K.G."/>
            <person name="Koehler B."/>
            <person name="Kolukisaoglu U."/>
            <person name="Kubo M."/>
            <person name="Kurata T."/>
            <person name="Lalonde S."/>
            <person name="Li K."/>
            <person name="Li Y."/>
            <person name="Litt A."/>
            <person name="Lyons E."/>
            <person name="Manning G."/>
            <person name="Maruyama T."/>
            <person name="Michael T.P."/>
            <person name="Mikami K."/>
            <person name="Miyazaki S."/>
            <person name="Morinaga S."/>
            <person name="Murata T."/>
            <person name="Mueller-Roeber B."/>
            <person name="Nelson D.R."/>
            <person name="Obara M."/>
            <person name="Oguri Y."/>
            <person name="Olmstead R.G."/>
            <person name="Onodera N."/>
            <person name="Petersen B.L."/>
            <person name="Pils B."/>
            <person name="Prigge M."/>
            <person name="Rensing S.A."/>
            <person name="Riano-Pachon D.M."/>
            <person name="Roberts A.W."/>
            <person name="Sato Y."/>
            <person name="Scheller H.V."/>
            <person name="Schulz B."/>
            <person name="Schulz C."/>
            <person name="Shakirov E.V."/>
            <person name="Shibagaki N."/>
            <person name="Shinohara N."/>
            <person name="Shippen D.E."/>
            <person name="Soerensen I."/>
            <person name="Sotooka R."/>
            <person name="Sugimoto N."/>
            <person name="Sugita M."/>
            <person name="Sumikawa N."/>
            <person name="Tanurdzic M."/>
            <person name="Theissen G."/>
            <person name="Ulvskov P."/>
            <person name="Wakazuki S."/>
            <person name="Weng J.K."/>
            <person name="Willats W.W."/>
            <person name="Wipf D."/>
            <person name="Wolf P.G."/>
            <person name="Yang L."/>
            <person name="Zimmer A.D."/>
            <person name="Zhu Q."/>
            <person name="Mitros T."/>
            <person name="Hellsten U."/>
            <person name="Loque D."/>
            <person name="Otillar R."/>
            <person name="Salamov A."/>
            <person name="Schmutz J."/>
            <person name="Shapiro H."/>
            <person name="Lindquist E."/>
            <person name="Lucas S."/>
            <person name="Rokhsar D."/>
            <person name="Grigoriev I.V."/>
        </authorList>
    </citation>
    <scope>NUCLEOTIDE SEQUENCE [LARGE SCALE GENOMIC DNA]</scope>
</reference>
<dbReference type="OrthoDB" id="2789670at2759"/>
<keyword evidence="3 6" id="KW-0479">Metal-binding</keyword>
<proteinExistence type="inferred from homology"/>
<dbReference type="PRINTS" id="PR00463">
    <property type="entry name" value="EP450I"/>
</dbReference>
<accession>D8SIP5</accession>
<dbReference type="SUPFAM" id="SSF48264">
    <property type="entry name" value="Cytochrome P450"/>
    <property type="match status" value="1"/>
</dbReference>
<keyword evidence="7" id="KW-0503">Monooxygenase</keyword>
<dbReference type="InterPro" id="IPR002401">
    <property type="entry name" value="Cyt_P450_E_grp-I"/>
</dbReference>
<dbReference type="PANTHER" id="PTHR47944:SF16">
    <property type="entry name" value="CYTOCHROME P450 FAMILY 1 SUBFAMILY A POLYPEPTIDE 1"/>
    <property type="match status" value="1"/>
</dbReference>
<sequence>MEGAWFLALALLILLWWSRNLRARLKLPPGPFPWPIVGSLFIVKEPLPIFFAELGRKYGPVVYFKLGMVPTVAINSAAAAREVLKSRDLEFASRPDLGNLRQISFDYNDLGVAPYGETWKLMRRVSATHLFTPSKLNTTASVRHREVKAMIKNILDEGPEVVDLTAATNAAVVQGVVNLLVGTDDKSLGIDARSLNGIFEKAGEELLNVNLGDLFPFLRRFDVQGLERRFKYVVMPPIKSLMEKIIAHHKSSSREVEDFVDVLVNLNGEDGLTHIQTIGLLSDFFIAGINTSQTSIDFTLAELVRHPAILSRAQKEIDQVVGSSRLVQESDLPRLPYLHAVIKESLRLHPPLPLLLPHHNPAASKIGEYDIPAKSTIFVNAWAIGRDPSTWDRPLEFVPERFLERDVKLTGDDFSLLPFGAGRRTCAGYLMAMRMLPLSVATVIQAFDLATLEGREVDMGESTGGATRRNKNLMVSATPRLAKELYA</sequence>
<dbReference type="STRING" id="88036.D8SIP5"/>
<dbReference type="OMA" id="VSDICIM"/>
<dbReference type="InterPro" id="IPR001128">
    <property type="entry name" value="Cyt_P450"/>
</dbReference>
<dbReference type="KEGG" id="smo:SELMODRAFT_118120"/>
<dbReference type="PRINTS" id="PR00385">
    <property type="entry name" value="P450"/>
</dbReference>
<evidence type="ECO:0000256" key="3">
    <source>
        <dbReference type="ARBA" id="ARBA00022723"/>
    </source>
</evidence>
<name>D8SIP5_SELML</name>
<evidence type="ECO:0000256" key="1">
    <source>
        <dbReference type="ARBA" id="ARBA00010617"/>
    </source>
</evidence>
<evidence type="ECO:0000313" key="9">
    <source>
        <dbReference type="EMBL" id="EFJ15656.1"/>
    </source>
</evidence>
<dbReference type="GO" id="GO:0020037">
    <property type="term" value="F:heme binding"/>
    <property type="evidence" value="ECO:0007669"/>
    <property type="project" value="InterPro"/>
</dbReference>
<keyword evidence="8" id="KW-0732">Signal</keyword>
<keyword evidence="10" id="KW-1185">Reference proteome</keyword>
<evidence type="ECO:0000256" key="5">
    <source>
        <dbReference type="ARBA" id="ARBA00023004"/>
    </source>
</evidence>
<evidence type="ECO:0000256" key="7">
    <source>
        <dbReference type="RuleBase" id="RU000461"/>
    </source>
</evidence>
<dbReference type="Proteomes" id="UP000001514">
    <property type="component" value="Unassembled WGS sequence"/>
</dbReference>
<keyword evidence="2 6" id="KW-0349">Heme</keyword>
<dbReference type="InParanoid" id="D8SIP5"/>
<dbReference type="EMBL" id="GL377622">
    <property type="protein sequence ID" value="EFJ15656.1"/>
    <property type="molecule type" value="Genomic_DNA"/>
</dbReference>
<dbReference type="HOGENOM" id="CLU_001570_4_0_1"/>
<feature type="chain" id="PRO_5003122758" evidence="8">
    <location>
        <begin position="24"/>
        <end position="487"/>
    </location>
</feature>
<protein>
    <submittedName>
        <fullName evidence="9">Uncharacterized protein CYP783A1</fullName>
    </submittedName>
</protein>
<feature type="signal peptide" evidence="8">
    <location>
        <begin position="1"/>
        <end position="23"/>
    </location>
</feature>
<evidence type="ECO:0000256" key="4">
    <source>
        <dbReference type="ARBA" id="ARBA00023002"/>
    </source>
</evidence>
<dbReference type="Pfam" id="PF00067">
    <property type="entry name" value="p450"/>
    <property type="match status" value="1"/>
</dbReference>
<organism evidence="10">
    <name type="scientific">Selaginella moellendorffii</name>
    <name type="common">Spikemoss</name>
    <dbReference type="NCBI Taxonomy" id="88036"/>
    <lineage>
        <taxon>Eukaryota</taxon>
        <taxon>Viridiplantae</taxon>
        <taxon>Streptophyta</taxon>
        <taxon>Embryophyta</taxon>
        <taxon>Tracheophyta</taxon>
        <taxon>Lycopodiopsida</taxon>
        <taxon>Selaginellales</taxon>
        <taxon>Selaginellaceae</taxon>
        <taxon>Selaginella</taxon>
    </lineage>
</organism>
<dbReference type="Gramene" id="EFJ15656">
    <property type="protein sequence ID" value="EFJ15656"/>
    <property type="gene ID" value="SELMODRAFT_118120"/>
</dbReference>
<dbReference type="InterPro" id="IPR036396">
    <property type="entry name" value="Cyt_P450_sf"/>
</dbReference>
<comment type="cofactor">
    <cofactor evidence="6">
        <name>heme</name>
        <dbReference type="ChEBI" id="CHEBI:30413"/>
    </cofactor>
</comment>
<dbReference type="InterPro" id="IPR017972">
    <property type="entry name" value="Cyt_P450_CS"/>
</dbReference>
<keyword evidence="4 7" id="KW-0560">Oxidoreductase</keyword>
<dbReference type="GO" id="GO:0005506">
    <property type="term" value="F:iron ion binding"/>
    <property type="evidence" value="ECO:0007669"/>
    <property type="project" value="InterPro"/>
</dbReference>
<evidence type="ECO:0000256" key="8">
    <source>
        <dbReference type="SAM" id="SignalP"/>
    </source>
</evidence>
<gene>
    <name evidence="9" type="primary">CYP783A1</name>
    <name evidence="9" type="ORF">SELMODRAFT_118120</name>
</gene>
<evidence type="ECO:0000313" key="10">
    <source>
        <dbReference type="Proteomes" id="UP000001514"/>
    </source>
</evidence>
<comment type="similarity">
    <text evidence="1 7">Belongs to the cytochrome P450 family.</text>
</comment>
<dbReference type="CDD" id="cd20618">
    <property type="entry name" value="CYP71_clan"/>
    <property type="match status" value="1"/>
</dbReference>
<evidence type="ECO:0000256" key="6">
    <source>
        <dbReference type="PIRSR" id="PIRSR602401-1"/>
    </source>
</evidence>
<feature type="binding site" description="axial binding residue" evidence="6">
    <location>
        <position position="426"/>
    </location>
    <ligand>
        <name>heme</name>
        <dbReference type="ChEBI" id="CHEBI:30413"/>
    </ligand>
    <ligandPart>
        <name>Fe</name>
        <dbReference type="ChEBI" id="CHEBI:18248"/>
    </ligandPart>
</feature>
<dbReference type="AlphaFoldDB" id="D8SIP5"/>
<dbReference type="GO" id="GO:0016712">
    <property type="term" value="F:oxidoreductase activity, acting on paired donors, with incorporation or reduction of molecular oxygen, reduced flavin or flavoprotein as one donor, and incorporation of one atom of oxygen"/>
    <property type="evidence" value="ECO:0000318"/>
    <property type="project" value="GO_Central"/>
</dbReference>
<dbReference type="PROSITE" id="PS00086">
    <property type="entry name" value="CYTOCHROME_P450"/>
    <property type="match status" value="1"/>
</dbReference>
<dbReference type="Gene3D" id="1.10.630.10">
    <property type="entry name" value="Cytochrome P450"/>
    <property type="match status" value="1"/>
</dbReference>
<dbReference type="GeneID" id="9654455"/>
<evidence type="ECO:0000256" key="2">
    <source>
        <dbReference type="ARBA" id="ARBA00022617"/>
    </source>
</evidence>
<dbReference type="PANTHER" id="PTHR47944">
    <property type="entry name" value="CYTOCHROME P450 98A9"/>
    <property type="match status" value="1"/>
</dbReference>
<keyword evidence="5 6" id="KW-0408">Iron</keyword>